<proteinExistence type="predicted"/>
<dbReference type="Proteomes" id="UP001416858">
    <property type="component" value="Unassembled WGS sequence"/>
</dbReference>
<evidence type="ECO:0000313" key="1">
    <source>
        <dbReference type="EMBL" id="GAA5510030.1"/>
    </source>
</evidence>
<protein>
    <submittedName>
        <fullName evidence="1">Uncharacterized protein</fullName>
    </submittedName>
</protein>
<sequence>MRGQFLRTVVGFSFAIKSDPSCGGDIVNSPVAIIAMSDFHQSLIASSWCRECASAREDEARSARHCSDEYMEFIRQRTSEYCEQPTPTCDAVLGNRLSQSVELSGFIRAIADASRAASRHPRIASEIYSATKEFVDTTTVCSFQSAKSLYLRSTIAMLIHSDCALKTETN</sequence>
<organism evidence="1 2">
    <name type="scientific">Novipirellula caenicola</name>
    <dbReference type="NCBI Taxonomy" id="1536901"/>
    <lineage>
        <taxon>Bacteria</taxon>
        <taxon>Pseudomonadati</taxon>
        <taxon>Planctomycetota</taxon>
        <taxon>Planctomycetia</taxon>
        <taxon>Pirellulales</taxon>
        <taxon>Pirellulaceae</taxon>
        <taxon>Novipirellula</taxon>
    </lineage>
</organism>
<dbReference type="RefSeq" id="WP_345687609.1">
    <property type="nucleotide sequence ID" value="NZ_BAABRO010000018.1"/>
</dbReference>
<gene>
    <name evidence="1" type="ORF">Rcae01_05536</name>
</gene>
<dbReference type="EMBL" id="BAABRO010000018">
    <property type="protein sequence ID" value="GAA5510030.1"/>
    <property type="molecule type" value="Genomic_DNA"/>
</dbReference>
<keyword evidence="2" id="KW-1185">Reference proteome</keyword>
<name>A0ABP9VY24_9BACT</name>
<comment type="caution">
    <text evidence="1">The sequence shown here is derived from an EMBL/GenBank/DDBJ whole genome shotgun (WGS) entry which is preliminary data.</text>
</comment>
<reference evidence="1 2" key="1">
    <citation type="submission" date="2024-02" db="EMBL/GenBank/DDBJ databases">
        <title>Rhodopirellula caenicola NBRC 110016.</title>
        <authorList>
            <person name="Ichikawa N."/>
            <person name="Katano-Makiyama Y."/>
            <person name="Hidaka K."/>
        </authorList>
    </citation>
    <scope>NUCLEOTIDE SEQUENCE [LARGE SCALE GENOMIC DNA]</scope>
    <source>
        <strain evidence="1 2">NBRC 110016</strain>
    </source>
</reference>
<evidence type="ECO:0000313" key="2">
    <source>
        <dbReference type="Proteomes" id="UP001416858"/>
    </source>
</evidence>
<accession>A0ABP9VY24</accession>